<dbReference type="AlphaFoldDB" id="A0A1F7J512"/>
<feature type="binding site" evidence="3">
    <location>
        <position position="152"/>
    </location>
    <ligand>
        <name>a divalent metal cation</name>
        <dbReference type="ChEBI" id="CHEBI:60240"/>
        <label>2</label>
    </ligand>
</feature>
<dbReference type="InterPro" id="IPR018228">
    <property type="entry name" value="DNase_TatD-rel_CS"/>
</dbReference>
<accession>A0A1F7J512</accession>
<proteinExistence type="predicted"/>
<dbReference type="CDD" id="cd01310">
    <property type="entry name" value="TatD_DNAse"/>
    <property type="match status" value="1"/>
</dbReference>
<keyword evidence="2" id="KW-0378">Hydrolase</keyword>
<evidence type="ECO:0008006" key="6">
    <source>
        <dbReference type="Google" id="ProtNLM"/>
    </source>
</evidence>
<sequence length="284" mass="32750">MFDTHCHLNFQAFDGQVEKVVAEAQKAGITHINIPATDVATSKKAIEVAEKFEHVYASVGIHPHHIFKFQETNSKKQTNFKFLIKDELKEIESLLGHPKVVAVGEVGVDRHYYQRTKYEEYEIDEKFISLQKEVLKKQIQLALQYKKSLIFHNREAKKDFLEVVDSLWSAQLEGRAVFHCCEPDEELLSYALAHKIFIGVDGDVTYSKEKREFVKKIPLESLVFETDSPFLLPEPYRSYPRDKKPINMPSFLSDITEFIAKLRGISKEELAKKTTANAIKLFDI</sequence>
<organism evidence="4 5">
    <name type="scientific">Candidatus Roizmanbacteria bacterium RIFCSPLOWO2_01_FULL_40_42</name>
    <dbReference type="NCBI Taxonomy" id="1802066"/>
    <lineage>
        <taxon>Bacteria</taxon>
        <taxon>Candidatus Roizmaniibacteriota</taxon>
    </lineage>
</organism>
<evidence type="ECO:0000256" key="3">
    <source>
        <dbReference type="PIRSR" id="PIRSR005902-1"/>
    </source>
</evidence>
<evidence type="ECO:0000313" key="4">
    <source>
        <dbReference type="EMBL" id="OGK50711.1"/>
    </source>
</evidence>
<dbReference type="EMBL" id="MGAQ01000012">
    <property type="protein sequence ID" value="OGK50711.1"/>
    <property type="molecule type" value="Genomic_DNA"/>
</dbReference>
<feature type="binding site" evidence="3">
    <location>
        <position position="179"/>
    </location>
    <ligand>
        <name>a divalent metal cation</name>
        <dbReference type="ChEBI" id="CHEBI:60240"/>
        <label>2</label>
    </ligand>
</feature>
<evidence type="ECO:0000256" key="2">
    <source>
        <dbReference type="ARBA" id="ARBA00022801"/>
    </source>
</evidence>
<dbReference type="PANTHER" id="PTHR46124:SF2">
    <property type="entry name" value="D-AMINOACYL-TRNA DEACYLASE"/>
    <property type="match status" value="1"/>
</dbReference>
<dbReference type="GO" id="GO:0046872">
    <property type="term" value="F:metal ion binding"/>
    <property type="evidence" value="ECO:0007669"/>
    <property type="project" value="UniProtKB-KW"/>
</dbReference>
<keyword evidence="1 3" id="KW-0479">Metal-binding</keyword>
<dbReference type="PANTHER" id="PTHR46124">
    <property type="entry name" value="D-AMINOACYL-TRNA DEACYLASE"/>
    <property type="match status" value="1"/>
</dbReference>
<evidence type="ECO:0000256" key="1">
    <source>
        <dbReference type="ARBA" id="ARBA00022723"/>
    </source>
</evidence>
<dbReference type="PROSITE" id="PS01137">
    <property type="entry name" value="TATD_1"/>
    <property type="match status" value="1"/>
</dbReference>
<dbReference type="Gene3D" id="3.20.20.140">
    <property type="entry name" value="Metal-dependent hydrolases"/>
    <property type="match status" value="1"/>
</dbReference>
<feature type="binding site" evidence="3">
    <location>
        <position position="227"/>
    </location>
    <ligand>
        <name>a divalent metal cation</name>
        <dbReference type="ChEBI" id="CHEBI:60240"/>
        <label>1</label>
    </ligand>
</feature>
<dbReference type="InterPro" id="IPR032466">
    <property type="entry name" value="Metal_Hydrolase"/>
</dbReference>
<dbReference type="Proteomes" id="UP000178558">
    <property type="component" value="Unassembled WGS sequence"/>
</dbReference>
<evidence type="ECO:0000313" key="5">
    <source>
        <dbReference type="Proteomes" id="UP000178558"/>
    </source>
</evidence>
<dbReference type="PIRSF" id="PIRSF005902">
    <property type="entry name" value="DNase_TatD"/>
    <property type="match status" value="1"/>
</dbReference>
<dbReference type="InterPro" id="IPR001130">
    <property type="entry name" value="TatD-like"/>
</dbReference>
<dbReference type="FunFam" id="3.20.20.140:FF:000005">
    <property type="entry name" value="TatD family hydrolase"/>
    <property type="match status" value="1"/>
</dbReference>
<feature type="binding site" evidence="3">
    <location>
        <position position="105"/>
    </location>
    <ligand>
        <name>a divalent metal cation</name>
        <dbReference type="ChEBI" id="CHEBI:60240"/>
        <label>1</label>
    </ligand>
</feature>
<feature type="binding site" evidence="3">
    <location>
        <position position="5"/>
    </location>
    <ligand>
        <name>a divalent metal cation</name>
        <dbReference type="ChEBI" id="CHEBI:60240"/>
        <label>1</label>
    </ligand>
</feature>
<feature type="binding site" evidence="3">
    <location>
        <position position="7"/>
    </location>
    <ligand>
        <name>a divalent metal cation</name>
        <dbReference type="ChEBI" id="CHEBI:60240"/>
        <label>1</label>
    </ligand>
</feature>
<reference evidence="4 5" key="1">
    <citation type="journal article" date="2016" name="Nat. Commun.">
        <title>Thousands of microbial genomes shed light on interconnected biogeochemical processes in an aquifer system.</title>
        <authorList>
            <person name="Anantharaman K."/>
            <person name="Brown C.T."/>
            <person name="Hug L.A."/>
            <person name="Sharon I."/>
            <person name="Castelle C.J."/>
            <person name="Probst A.J."/>
            <person name="Thomas B.C."/>
            <person name="Singh A."/>
            <person name="Wilkins M.J."/>
            <person name="Karaoz U."/>
            <person name="Brodie E.L."/>
            <person name="Williams K.H."/>
            <person name="Hubbard S.S."/>
            <person name="Banfield J.F."/>
        </authorList>
    </citation>
    <scope>NUCLEOTIDE SEQUENCE [LARGE SCALE GENOMIC DNA]</scope>
</reference>
<name>A0A1F7J512_9BACT</name>
<dbReference type="Pfam" id="PF01026">
    <property type="entry name" value="TatD_DNase"/>
    <property type="match status" value="1"/>
</dbReference>
<comment type="caution">
    <text evidence="4">The sequence shown here is derived from an EMBL/GenBank/DDBJ whole genome shotgun (WGS) entry which is preliminary data.</text>
</comment>
<dbReference type="SUPFAM" id="SSF51556">
    <property type="entry name" value="Metallo-dependent hydrolases"/>
    <property type="match status" value="1"/>
</dbReference>
<gene>
    <name evidence="4" type="ORF">A3B50_04395</name>
</gene>
<protein>
    <recommendedName>
        <fullName evidence="6">Hydrolase TatD</fullName>
    </recommendedName>
</protein>
<dbReference type="GO" id="GO:0016788">
    <property type="term" value="F:hydrolase activity, acting on ester bonds"/>
    <property type="evidence" value="ECO:0007669"/>
    <property type="project" value="InterPro"/>
</dbReference>